<dbReference type="SUPFAM" id="SSF53955">
    <property type="entry name" value="Lysozyme-like"/>
    <property type="match status" value="1"/>
</dbReference>
<name>A0A9X4AB06_LACAM</name>
<dbReference type="PROSITE" id="PS51935">
    <property type="entry name" value="NLPC_P60"/>
    <property type="match status" value="1"/>
</dbReference>
<dbReference type="Gene3D" id="1.20.120.20">
    <property type="entry name" value="Apolipoprotein"/>
    <property type="match status" value="1"/>
</dbReference>
<evidence type="ECO:0000256" key="1">
    <source>
        <dbReference type="ARBA" id="ARBA00007074"/>
    </source>
</evidence>
<reference evidence="6" key="2">
    <citation type="submission" date="2022-10" db="EMBL/GenBank/DDBJ databases">
        <authorList>
            <person name="Kostovova I."/>
            <person name="Moravkova M."/>
            <person name="Pechar R."/>
        </authorList>
    </citation>
    <scope>NUCLEOTIDE SEQUENCE</scope>
    <source>
        <strain evidence="6">M490A</strain>
    </source>
</reference>
<gene>
    <name evidence="6" type="ORF">ODU72_04795</name>
</gene>
<dbReference type="Pfam" id="PF00877">
    <property type="entry name" value="NLPC_P60"/>
    <property type="match status" value="1"/>
</dbReference>
<dbReference type="InterPro" id="IPR023346">
    <property type="entry name" value="Lysozyme-like_dom_sf"/>
</dbReference>
<dbReference type="InterPro" id="IPR013491">
    <property type="entry name" value="Tape_meas_N"/>
</dbReference>
<keyword evidence="2" id="KW-0645">Protease</keyword>
<dbReference type="Proteomes" id="UP001141981">
    <property type="component" value="Unassembled WGS sequence"/>
</dbReference>
<dbReference type="InterPro" id="IPR000064">
    <property type="entry name" value="NLP_P60_dom"/>
</dbReference>
<dbReference type="EMBL" id="JAOTGY010000007">
    <property type="protein sequence ID" value="MDB6257996.1"/>
    <property type="molecule type" value="Genomic_DNA"/>
</dbReference>
<evidence type="ECO:0000256" key="3">
    <source>
        <dbReference type="ARBA" id="ARBA00022801"/>
    </source>
</evidence>
<dbReference type="PANTHER" id="PTHR47053">
    <property type="entry name" value="MUREIN DD-ENDOPEPTIDASE MEPH-RELATED"/>
    <property type="match status" value="1"/>
</dbReference>
<keyword evidence="3" id="KW-0378">Hydrolase</keyword>
<protein>
    <submittedName>
        <fullName evidence="6">NlpC/P60 family protein</fullName>
    </submittedName>
</protein>
<dbReference type="SUPFAM" id="SSF54001">
    <property type="entry name" value="Cysteine proteinases"/>
    <property type="match status" value="1"/>
</dbReference>
<dbReference type="InterPro" id="IPR051202">
    <property type="entry name" value="Peptidase_C40"/>
</dbReference>
<dbReference type="GO" id="GO:0006508">
    <property type="term" value="P:proteolysis"/>
    <property type="evidence" value="ECO:0007669"/>
    <property type="project" value="UniProtKB-KW"/>
</dbReference>
<dbReference type="GO" id="GO:0008234">
    <property type="term" value="F:cysteine-type peptidase activity"/>
    <property type="evidence" value="ECO:0007669"/>
    <property type="project" value="UniProtKB-KW"/>
</dbReference>
<reference evidence="6" key="1">
    <citation type="journal article" date="2022" name="Microorganisms">
        <title>Antibiotic Susceptibility, Resistance Gene Determinants and Corresponding Genomic Regions in Lactobacillus amylovorus Isolates Derived from Wild Boars and Domestic Pigs.</title>
        <authorList>
            <person name="Moravkova M."/>
            <person name="Kostovova I."/>
            <person name="Kavanova K."/>
            <person name="Pechar R."/>
            <person name="Stanek S."/>
            <person name="Brychta A."/>
            <person name="Zeman M."/>
            <person name="Kubasova T."/>
        </authorList>
    </citation>
    <scope>NUCLEOTIDE SEQUENCE</scope>
    <source>
        <strain evidence="6">M490A</strain>
    </source>
</reference>
<dbReference type="Gene3D" id="1.10.530.10">
    <property type="match status" value="1"/>
</dbReference>
<dbReference type="InterPro" id="IPR038765">
    <property type="entry name" value="Papain-like_cys_pep_sf"/>
</dbReference>
<comment type="caution">
    <text evidence="6">The sequence shown here is derived from an EMBL/GenBank/DDBJ whole genome shotgun (WGS) entry which is preliminary data.</text>
</comment>
<dbReference type="Pfam" id="PF20155">
    <property type="entry name" value="TMP_3"/>
    <property type="match status" value="1"/>
</dbReference>
<evidence type="ECO:0000313" key="6">
    <source>
        <dbReference type="EMBL" id="MDB6257996.1"/>
    </source>
</evidence>
<dbReference type="SUPFAM" id="SSF58113">
    <property type="entry name" value="Apolipoprotein A-I"/>
    <property type="match status" value="1"/>
</dbReference>
<comment type="similarity">
    <text evidence="1">Belongs to the peptidase C40 family.</text>
</comment>
<evidence type="ECO:0000259" key="5">
    <source>
        <dbReference type="PROSITE" id="PS51935"/>
    </source>
</evidence>
<dbReference type="PANTHER" id="PTHR47053:SF5">
    <property type="entry name" value="BIFUNCTIONAL MURAMIDASE_DL-ENDOPEPTIDASE CWLT"/>
    <property type="match status" value="1"/>
</dbReference>
<dbReference type="NCBIfam" id="TIGR02675">
    <property type="entry name" value="tape_meas_nterm"/>
    <property type="match status" value="1"/>
</dbReference>
<accession>A0A9X4AB06</accession>
<evidence type="ECO:0000313" key="7">
    <source>
        <dbReference type="Proteomes" id="UP001141981"/>
    </source>
</evidence>
<dbReference type="Gene3D" id="3.90.1720.10">
    <property type="entry name" value="endopeptidase domain like (from Nostoc punctiforme)"/>
    <property type="match status" value="1"/>
</dbReference>
<dbReference type="RefSeq" id="WP_271880736.1">
    <property type="nucleotide sequence ID" value="NZ_JAOTGY010000007.1"/>
</dbReference>
<feature type="domain" description="NlpC/P60" evidence="5">
    <location>
        <begin position="1171"/>
        <end position="1295"/>
    </location>
</feature>
<keyword evidence="4" id="KW-0788">Thiol protease</keyword>
<organism evidence="6 7">
    <name type="scientific">Lactobacillus amylovorus</name>
    <dbReference type="NCBI Taxonomy" id="1604"/>
    <lineage>
        <taxon>Bacteria</taxon>
        <taxon>Bacillati</taxon>
        <taxon>Bacillota</taxon>
        <taxon>Bacilli</taxon>
        <taxon>Lactobacillales</taxon>
        <taxon>Lactobacillaceae</taxon>
        <taxon>Lactobacillus</taxon>
    </lineage>
</organism>
<evidence type="ECO:0000256" key="4">
    <source>
        <dbReference type="ARBA" id="ARBA00022807"/>
    </source>
</evidence>
<evidence type="ECO:0000256" key="2">
    <source>
        <dbReference type="ARBA" id="ARBA00022670"/>
    </source>
</evidence>
<proteinExistence type="inferred from homology"/>
<sequence length="1572" mass="170610">MASADGSVVIDVQIPVDKVRTDSEQINHILNAIGSNSGDKLDQHFKQNTEKVKANANETSRDIDNKLNKDFKSNYKLDDHDATDKLRNIKDKIKDIPKDSKTDFQAEDHSSNVLDRIKNRLKGVNQEGKATSHTFRDMFLGSALGNLGSNLFSNAVSGFKRIINEGMNLNKVTGGIVAQFKAMGLSEKQIGALTNQIGFLKTRIGATGSDIATVQKNMMNWSVIGRSGANRLTTALAGISAAGRLNSQQFAQMSMQMLRVGSTGKVTLGSLSRIAKQVPNFYSMLAKGAGVSEEKLKSMLATGDVTQKQFQTWLAASSKYAGEAFKGYGQTQAGALAQMRGAWQKLEATMTQPLFNMKTSAMQQLADLMRSRPVQDGAELLGKAIQRISFYGMDILKYIGNHKSDITGIAEDTVKIAGTLAKDVWNDFAGIVLDIGKSIGLINDNGKKSGDALHQLRIAMDNLAKNKNAIRYIADAIIAIAAVKGLGKTVGLLDEIATMKVGKNTVLEMLKGGLNGSKFKGTFQSLKSAGGIKGLSPTGKLAFAASAIFSGVQIYDDFNRAVKDTSIHKKWEDAGSGIGGTLGAGIGAWFGGSAGMLLGKQIGSELGKSAGGAFEKAFNPKTRYNLKVPQKKGKRTVVETTENGYYYRVGKGKQLYYQDDRNPSERELNTGHRLDLTSFLHPQNPVDFVGGILSGGWQLGSHAFDLSYMRRSIPQTIAQSKGSWLDWSQMLRPMGNRLNPRGSEALKGPRLAIQKWWKKQTDSLAKQFKPITSAKIDWGWLDPKKNGLDKWLAGFTPQVHGKAPSLKNLQIKRSSILPDLHPIRWLKSKFKGFNSFIGNLKKNAENSFNEAKKQAGEGVSGILKNIDHLKKEGKSNLDAFSSWIGKNWKNLKKNSAKTWDNIKDTVERNTRNAKKQGAENFEKLQKAMSDTGKDIKKEWHNLWNGLASFFENVWKSIKRTAQGGINGIVGVINGGISGIDNVIHSFGGKEHAIGLIPKVKLATGTLGNFTPSITKPTLALLNDGSDSPETGNRETIWDTKTGALGVVNGTNVPFLLQPGMEVFSASQSRDLGFTHFAKGTNPLKGIENFIGGLGSWISEKGQQLKKWFDLATKIVGHPLEALNDLFSFSNKGLKGIFTQLGKGMFDKSKDAAKDWWSQLWNMASSKLDGDGGPATGLLKAVEKYGEGHRYVWGAAGPTTFDCSGLVMYALKHAYGIDFPHFSGSQYGMTQHISKDQAKMGDLVFWGNHGDEHVGVYAGGNRYFSAESPSQGIHMNTLDSVVGKGKPLFGRVRGLSQKSDDKVSVKANSFIEKLIKSQVGNGFFKFLAKLGSLFGISSGEAGMPTGDHTHWMKQAHIPRSDWAGINYIVSAESGWNPHAVNPSSGTYGLGQMQGYNLHYYTKHGGKSNAIAQLMGIMDYIHDRYGSVANAVRFRKTHNWYGNGGITHGAELAVVGEDGVERIINVLKPSADALIDNTIQARAQVAPESPSGKLAKLIDLNGVRFSQANGYGTPASAKTKTVINKVGNNDQNSVDGDVYIDVHADSAKLARVIYPKVKILQGHDLDTADAGGAY</sequence>